<organism evidence="1 2">
    <name type="scientific">Ixodes persulcatus</name>
    <name type="common">Taiga tick</name>
    <dbReference type="NCBI Taxonomy" id="34615"/>
    <lineage>
        <taxon>Eukaryota</taxon>
        <taxon>Metazoa</taxon>
        <taxon>Ecdysozoa</taxon>
        <taxon>Arthropoda</taxon>
        <taxon>Chelicerata</taxon>
        <taxon>Arachnida</taxon>
        <taxon>Acari</taxon>
        <taxon>Parasitiformes</taxon>
        <taxon>Ixodida</taxon>
        <taxon>Ixodoidea</taxon>
        <taxon>Ixodidae</taxon>
        <taxon>Ixodinae</taxon>
        <taxon>Ixodes</taxon>
    </lineage>
</organism>
<name>A0AC60P298_IXOPE</name>
<comment type="caution">
    <text evidence="1">The sequence shown here is derived from an EMBL/GenBank/DDBJ whole genome shotgun (WGS) entry which is preliminary data.</text>
</comment>
<dbReference type="Proteomes" id="UP000805193">
    <property type="component" value="Unassembled WGS sequence"/>
</dbReference>
<evidence type="ECO:0000313" key="1">
    <source>
        <dbReference type="EMBL" id="KAG0413417.1"/>
    </source>
</evidence>
<protein>
    <submittedName>
        <fullName evidence="1">Uncharacterized protein</fullName>
    </submittedName>
</protein>
<evidence type="ECO:0000313" key="2">
    <source>
        <dbReference type="Proteomes" id="UP000805193"/>
    </source>
</evidence>
<proteinExistence type="predicted"/>
<accession>A0AC60P298</accession>
<gene>
    <name evidence="1" type="ORF">HPB47_009437</name>
</gene>
<keyword evidence="2" id="KW-1185">Reference proteome</keyword>
<sequence>MDPAVDPDPAAAAAMDVLSCAACMMYVPAQQTSSLSAFSVDIRSARREADLLEEELLANSVLLAAAAAASTTDAVPRSVQAFVRSERTIAHLFGLGRSTVNELYKEFCTVVVSALEPEWVKMVSAAELAEQIREFEATFDFPQAIKALDGCHFPVSPPQAGTTDYRIYKGW</sequence>
<reference evidence="1 2" key="1">
    <citation type="journal article" date="2020" name="Cell">
        <title>Large-Scale Comparative Analyses of Tick Genomes Elucidate Their Genetic Diversity and Vector Capacities.</title>
        <authorList>
            <consortium name="Tick Genome and Microbiome Consortium (TIGMIC)"/>
            <person name="Jia N."/>
            <person name="Wang J."/>
            <person name="Shi W."/>
            <person name="Du L."/>
            <person name="Sun Y."/>
            <person name="Zhan W."/>
            <person name="Jiang J.F."/>
            <person name="Wang Q."/>
            <person name="Zhang B."/>
            <person name="Ji P."/>
            <person name="Bell-Sakyi L."/>
            <person name="Cui X.M."/>
            <person name="Yuan T.T."/>
            <person name="Jiang B.G."/>
            <person name="Yang W.F."/>
            <person name="Lam T.T."/>
            <person name="Chang Q.C."/>
            <person name="Ding S.J."/>
            <person name="Wang X.J."/>
            <person name="Zhu J.G."/>
            <person name="Ruan X.D."/>
            <person name="Zhao L."/>
            <person name="Wei J.T."/>
            <person name="Ye R.Z."/>
            <person name="Que T.C."/>
            <person name="Du C.H."/>
            <person name="Zhou Y.H."/>
            <person name="Cheng J.X."/>
            <person name="Dai P.F."/>
            <person name="Guo W.B."/>
            <person name="Han X.H."/>
            <person name="Huang E.J."/>
            <person name="Li L.F."/>
            <person name="Wei W."/>
            <person name="Gao Y.C."/>
            <person name="Liu J.Z."/>
            <person name="Shao H.Z."/>
            <person name="Wang X."/>
            <person name="Wang C.C."/>
            <person name="Yang T.C."/>
            <person name="Huo Q.B."/>
            <person name="Li W."/>
            <person name="Chen H.Y."/>
            <person name="Chen S.E."/>
            <person name="Zhou L.G."/>
            <person name="Ni X.B."/>
            <person name="Tian J.H."/>
            <person name="Sheng Y."/>
            <person name="Liu T."/>
            <person name="Pan Y.S."/>
            <person name="Xia L.Y."/>
            <person name="Li J."/>
            <person name="Zhao F."/>
            <person name="Cao W.C."/>
        </authorList>
    </citation>
    <scope>NUCLEOTIDE SEQUENCE [LARGE SCALE GENOMIC DNA]</scope>
    <source>
        <strain evidence="1">Iper-2018</strain>
    </source>
</reference>
<dbReference type="EMBL" id="JABSTQ010011263">
    <property type="protein sequence ID" value="KAG0413417.1"/>
    <property type="molecule type" value="Genomic_DNA"/>
</dbReference>